<name>A0ABT4CZ36_9CLOT</name>
<proteinExistence type="predicted"/>
<sequence>MSEISLEKIDIIRERTGVTYTEAKEALEKCDGNVVDALIYIEKNQSNIKDDLYTTKDEFMKWMKETVKKGNVNRIRIKKDKKVIVDIPVNMGLAAGAVALLWPPLVAVGVLTAVFTKITVEIVKSDGSVEVFNKIIRNKAKDVKNKVDDITTDMKDKVDDVKNDMKDKVDDAKNDMKDKFDIGKKDAKDDNVYQYTVTFEEIDDVGKENNDGI</sequence>
<dbReference type="EMBL" id="JAPQER010000002">
    <property type="protein sequence ID" value="MCY6484243.1"/>
    <property type="molecule type" value="Genomic_DNA"/>
</dbReference>
<organism evidence="2 3">
    <name type="scientific">Clostridium aestuarii</name>
    <dbReference type="NCBI Taxonomy" id="338193"/>
    <lineage>
        <taxon>Bacteria</taxon>
        <taxon>Bacillati</taxon>
        <taxon>Bacillota</taxon>
        <taxon>Clostridia</taxon>
        <taxon>Eubacteriales</taxon>
        <taxon>Clostridiaceae</taxon>
        <taxon>Clostridium</taxon>
    </lineage>
</organism>
<evidence type="ECO:0000313" key="2">
    <source>
        <dbReference type="EMBL" id="MCY6484243.1"/>
    </source>
</evidence>
<dbReference type="Gene3D" id="1.20.120.20">
    <property type="entry name" value="Apolipoprotein"/>
    <property type="match status" value="1"/>
</dbReference>
<feature type="domain" description="DUF4342" evidence="1">
    <location>
        <begin position="47"/>
        <end position="124"/>
    </location>
</feature>
<accession>A0ABT4CZ36</accession>
<dbReference type="SUPFAM" id="SSF46934">
    <property type="entry name" value="UBA-like"/>
    <property type="match status" value="1"/>
</dbReference>
<comment type="caution">
    <text evidence="2">The sequence shown here is derived from an EMBL/GenBank/DDBJ whole genome shotgun (WGS) entry which is preliminary data.</text>
</comment>
<dbReference type="Pfam" id="PF14242">
    <property type="entry name" value="DUF4342"/>
    <property type="match status" value="1"/>
</dbReference>
<gene>
    <name evidence="2" type="ORF">OW763_07725</name>
</gene>
<dbReference type="InterPro" id="IPR009060">
    <property type="entry name" value="UBA-like_sf"/>
</dbReference>
<dbReference type="InterPro" id="IPR025642">
    <property type="entry name" value="DUF4342"/>
</dbReference>
<evidence type="ECO:0000259" key="1">
    <source>
        <dbReference type="Pfam" id="PF14242"/>
    </source>
</evidence>
<dbReference type="Gene3D" id="1.10.8.10">
    <property type="entry name" value="DNA helicase RuvA subunit, C-terminal domain"/>
    <property type="match status" value="1"/>
</dbReference>
<dbReference type="Proteomes" id="UP001078443">
    <property type="component" value="Unassembled WGS sequence"/>
</dbReference>
<dbReference type="CDD" id="cd14360">
    <property type="entry name" value="UBA_NAC_like_bac"/>
    <property type="match status" value="1"/>
</dbReference>
<dbReference type="RefSeq" id="WP_268040513.1">
    <property type="nucleotide sequence ID" value="NZ_JAPQER010000002.1"/>
</dbReference>
<protein>
    <submittedName>
        <fullName evidence="2">DUF4342 domain-containing protein</fullName>
    </submittedName>
</protein>
<evidence type="ECO:0000313" key="3">
    <source>
        <dbReference type="Proteomes" id="UP001078443"/>
    </source>
</evidence>
<keyword evidence="3" id="KW-1185">Reference proteome</keyword>
<reference evidence="2" key="1">
    <citation type="submission" date="2022-12" db="EMBL/GenBank/DDBJ databases">
        <authorList>
            <person name="Wang J."/>
        </authorList>
    </citation>
    <scope>NUCLEOTIDE SEQUENCE</scope>
    <source>
        <strain evidence="2">HY-45-18</strain>
    </source>
</reference>